<dbReference type="EMBL" id="CP001965">
    <property type="protein sequence ID" value="ADE12817.1"/>
    <property type="molecule type" value="Genomic_DNA"/>
</dbReference>
<feature type="domain" description="ORC1/DEAH AAA+ ATPase" evidence="2">
    <location>
        <begin position="41"/>
        <end position="192"/>
    </location>
</feature>
<feature type="transmembrane region" description="Helical" evidence="1">
    <location>
        <begin position="297"/>
        <end position="317"/>
    </location>
</feature>
<evidence type="ECO:0000259" key="2">
    <source>
        <dbReference type="Pfam" id="PF13401"/>
    </source>
</evidence>
<proteinExistence type="predicted"/>
<keyword evidence="1" id="KW-0472">Membrane</keyword>
<gene>
    <name evidence="3" type="ordered locus">Slit_2592</name>
</gene>
<sequence>MYLAHFGLREPPFSLTPDTSFFFACTNYQEGLNTLLVAARTGEGFIKIVGEVGNGKTLLCRKFLATLSSDRETTTAIGTQDGGVSGRHAAKFITAYIPNPYLEPRSLLLALAEEFRIDVSSEIDQHQLLKELKITLLNFAREGKRVLVCLDEAQAMPLESMEVLRLLTNLETEKRKLMQVVLFGQPELDERLKHDSVRQLRQRISFQYQLQGLHRDEMDRYLRHRLAVAGYKGETLFTSAAVNLMQRVTRGTPRLANIIAHKALMLAYAEGRQQVQMRHVRKAAADTPESRKDWMVWVWWGMGALALSALAALGIWLR</sequence>
<dbReference type="InterPro" id="IPR049945">
    <property type="entry name" value="AAA_22"/>
</dbReference>
<dbReference type="HOGENOM" id="CLU_024125_3_0_4"/>
<dbReference type="Gene3D" id="3.40.50.300">
    <property type="entry name" value="P-loop containing nucleotide triphosphate hydrolases"/>
    <property type="match status" value="1"/>
</dbReference>
<dbReference type="InterPro" id="IPR027417">
    <property type="entry name" value="P-loop_NTPase"/>
</dbReference>
<accession>D5CNC0</accession>
<organism evidence="3 4">
    <name type="scientific">Sideroxydans lithotrophicus (strain ES-1)</name>
    <dbReference type="NCBI Taxonomy" id="580332"/>
    <lineage>
        <taxon>Bacteria</taxon>
        <taxon>Pseudomonadati</taxon>
        <taxon>Pseudomonadota</taxon>
        <taxon>Betaproteobacteria</taxon>
        <taxon>Nitrosomonadales</taxon>
        <taxon>Gallionellaceae</taxon>
        <taxon>Sideroxydans</taxon>
    </lineage>
</organism>
<dbReference type="AlphaFoldDB" id="D5CNC0"/>
<dbReference type="RefSeq" id="WP_013030715.1">
    <property type="nucleotide sequence ID" value="NC_013959.1"/>
</dbReference>
<keyword evidence="1" id="KW-0812">Transmembrane</keyword>
<dbReference type="InterPro" id="IPR052026">
    <property type="entry name" value="ExeA_AAA_ATPase_DNA-bind"/>
</dbReference>
<dbReference type="KEGG" id="slt:Slit_2592"/>
<dbReference type="Proteomes" id="UP000001625">
    <property type="component" value="Chromosome"/>
</dbReference>
<dbReference type="OrthoDB" id="9783370at2"/>
<dbReference type="SUPFAM" id="SSF52540">
    <property type="entry name" value="P-loop containing nucleoside triphosphate hydrolases"/>
    <property type="match status" value="1"/>
</dbReference>
<dbReference type="PANTHER" id="PTHR35894">
    <property type="entry name" value="GENERAL SECRETION PATHWAY PROTEIN A-RELATED"/>
    <property type="match status" value="1"/>
</dbReference>
<dbReference type="Pfam" id="PF13401">
    <property type="entry name" value="AAA_22"/>
    <property type="match status" value="1"/>
</dbReference>
<reference evidence="3 4" key="1">
    <citation type="submission" date="2010-03" db="EMBL/GenBank/DDBJ databases">
        <title>Complete sequence of Sideroxydans lithotrophicus ES-1.</title>
        <authorList>
            <consortium name="US DOE Joint Genome Institute"/>
            <person name="Lucas S."/>
            <person name="Copeland A."/>
            <person name="Lapidus A."/>
            <person name="Cheng J.-F."/>
            <person name="Bruce D."/>
            <person name="Goodwin L."/>
            <person name="Pitluck S."/>
            <person name="Munk A.C."/>
            <person name="Detter J.C."/>
            <person name="Han C."/>
            <person name="Tapia R."/>
            <person name="Larimer F."/>
            <person name="Land M."/>
            <person name="Hauser L."/>
            <person name="Kyrpides N."/>
            <person name="Ivanova N."/>
            <person name="Emerson D."/>
            <person name="Woyke T."/>
        </authorList>
    </citation>
    <scope>NUCLEOTIDE SEQUENCE [LARGE SCALE GENOMIC DNA]</scope>
    <source>
        <strain evidence="3 4">ES-1</strain>
    </source>
</reference>
<evidence type="ECO:0000313" key="3">
    <source>
        <dbReference type="EMBL" id="ADE12817.1"/>
    </source>
</evidence>
<dbReference type="GO" id="GO:0016887">
    <property type="term" value="F:ATP hydrolysis activity"/>
    <property type="evidence" value="ECO:0007669"/>
    <property type="project" value="InterPro"/>
</dbReference>
<name>D5CNC0_SIDLE</name>
<evidence type="ECO:0000256" key="1">
    <source>
        <dbReference type="SAM" id="Phobius"/>
    </source>
</evidence>
<keyword evidence="1" id="KW-1133">Transmembrane helix</keyword>
<protein>
    <submittedName>
        <fullName evidence="3">General secretion pathway protein, ATPase</fullName>
    </submittedName>
</protein>
<dbReference type="eggNOG" id="COG3267">
    <property type="taxonomic scope" value="Bacteria"/>
</dbReference>
<dbReference type="STRING" id="580332.Slit_2592"/>
<dbReference type="PANTHER" id="PTHR35894:SF7">
    <property type="entry name" value="GENERAL SECRETION PATHWAY PROTEIN A-RELATED"/>
    <property type="match status" value="1"/>
</dbReference>
<keyword evidence="4" id="KW-1185">Reference proteome</keyword>
<evidence type="ECO:0000313" key="4">
    <source>
        <dbReference type="Proteomes" id="UP000001625"/>
    </source>
</evidence>